<dbReference type="EMBL" id="SDGZ01000017">
    <property type="protein sequence ID" value="TYC48739.1"/>
    <property type="molecule type" value="Genomic_DNA"/>
</dbReference>
<dbReference type="PANTHER" id="PTHR43355">
    <property type="entry name" value="FLAVIN REDUCTASE (NADPH)"/>
    <property type="match status" value="1"/>
</dbReference>
<dbReference type="OrthoDB" id="9803892at2"/>
<dbReference type="Pfam" id="PF13460">
    <property type="entry name" value="NAD_binding_10"/>
    <property type="match status" value="1"/>
</dbReference>
<protein>
    <submittedName>
        <fullName evidence="2">NAD-dependent epimerase/dehydratase family protein</fullName>
    </submittedName>
</protein>
<reference evidence="2 3" key="1">
    <citation type="submission" date="2019-01" db="EMBL/GenBank/DDBJ databases">
        <title>Weissella sp. nov., a novel lactic acid bacterium isolated from animal feces.</title>
        <authorList>
            <person name="Wang L.-T."/>
        </authorList>
    </citation>
    <scope>NUCLEOTIDE SEQUENCE [LARGE SCALE GENOMIC DNA]</scope>
    <source>
        <strain evidence="2 3">8H-2</strain>
    </source>
</reference>
<organism evidence="2 3">
    <name type="scientific">Weissella muntiaci</name>
    <dbReference type="NCBI Taxonomy" id="2508881"/>
    <lineage>
        <taxon>Bacteria</taxon>
        <taxon>Bacillati</taxon>
        <taxon>Bacillota</taxon>
        <taxon>Bacilli</taxon>
        <taxon>Lactobacillales</taxon>
        <taxon>Lactobacillaceae</taxon>
        <taxon>Weissella</taxon>
    </lineage>
</organism>
<keyword evidence="3" id="KW-1185">Reference proteome</keyword>
<dbReference type="AlphaFoldDB" id="A0A6C2C519"/>
<feature type="domain" description="NAD(P)-binding" evidence="1">
    <location>
        <begin position="7"/>
        <end position="184"/>
    </location>
</feature>
<evidence type="ECO:0000259" key="1">
    <source>
        <dbReference type="Pfam" id="PF13460"/>
    </source>
</evidence>
<proteinExistence type="predicted"/>
<name>A0A6C2C519_9LACO</name>
<comment type="caution">
    <text evidence="2">The sequence shown here is derived from an EMBL/GenBank/DDBJ whole genome shotgun (WGS) entry which is preliminary data.</text>
</comment>
<dbReference type="PANTHER" id="PTHR43355:SF2">
    <property type="entry name" value="FLAVIN REDUCTASE (NADPH)"/>
    <property type="match status" value="1"/>
</dbReference>
<sequence>MKIMMIGTTGTVGGEVRRTLLERTDYELVHYSRHANQLNDLQRRETAITGDITDQASLTAALRGVDLVFASLAGDLPKMITTLVKSMRLAGVGRIIFISSMGIYNEIPAEIGLNGNLVYNSGLSKYRISADIVENSGLTYTVIRPGWFDRGSGEYEITRKGMPFAGHNVSVAAIADLVEKVINQEIDGTNQSLGINRPE</sequence>
<dbReference type="Proteomes" id="UP000371977">
    <property type="component" value="Unassembled WGS sequence"/>
</dbReference>
<dbReference type="GO" id="GO:0042602">
    <property type="term" value="F:riboflavin reductase (NADPH) activity"/>
    <property type="evidence" value="ECO:0007669"/>
    <property type="project" value="TreeGrafter"/>
</dbReference>
<dbReference type="RefSeq" id="WP_148623085.1">
    <property type="nucleotide sequence ID" value="NZ_SDGZ01000017.1"/>
</dbReference>
<accession>A0A6C2C519</accession>
<evidence type="ECO:0000313" key="2">
    <source>
        <dbReference type="EMBL" id="TYC48739.1"/>
    </source>
</evidence>
<dbReference type="GO" id="GO:0004074">
    <property type="term" value="F:biliverdin reductase [NAD(P)H] activity"/>
    <property type="evidence" value="ECO:0007669"/>
    <property type="project" value="TreeGrafter"/>
</dbReference>
<dbReference type="SUPFAM" id="SSF51735">
    <property type="entry name" value="NAD(P)-binding Rossmann-fold domains"/>
    <property type="match status" value="1"/>
</dbReference>
<dbReference type="InterPro" id="IPR051606">
    <property type="entry name" value="Polyketide_Oxido-like"/>
</dbReference>
<dbReference type="Gene3D" id="3.40.50.720">
    <property type="entry name" value="NAD(P)-binding Rossmann-like Domain"/>
    <property type="match status" value="1"/>
</dbReference>
<dbReference type="InterPro" id="IPR016040">
    <property type="entry name" value="NAD(P)-bd_dom"/>
</dbReference>
<evidence type="ECO:0000313" key="3">
    <source>
        <dbReference type="Proteomes" id="UP000371977"/>
    </source>
</evidence>
<dbReference type="InterPro" id="IPR036291">
    <property type="entry name" value="NAD(P)-bd_dom_sf"/>
</dbReference>
<gene>
    <name evidence="2" type="ORF">ESZ50_08185</name>
</gene>